<organism evidence="2">
    <name type="scientific">uncultured Actinomycetospora sp</name>
    <dbReference type="NCBI Taxonomy" id="1135996"/>
    <lineage>
        <taxon>Bacteria</taxon>
        <taxon>Bacillati</taxon>
        <taxon>Actinomycetota</taxon>
        <taxon>Actinomycetes</taxon>
        <taxon>Pseudonocardiales</taxon>
        <taxon>Pseudonocardiaceae</taxon>
        <taxon>Actinomycetospora</taxon>
        <taxon>environmental samples</taxon>
    </lineage>
</organism>
<feature type="compositionally biased region" description="Basic and acidic residues" evidence="1">
    <location>
        <begin position="73"/>
        <end position="91"/>
    </location>
</feature>
<feature type="region of interest" description="Disordered" evidence="1">
    <location>
        <begin position="300"/>
        <end position="328"/>
    </location>
</feature>
<name>A0A6J4I833_9PSEU</name>
<feature type="compositionally biased region" description="Basic residues" evidence="1">
    <location>
        <begin position="23"/>
        <end position="39"/>
    </location>
</feature>
<feature type="region of interest" description="Disordered" evidence="1">
    <location>
        <begin position="362"/>
        <end position="384"/>
    </location>
</feature>
<evidence type="ECO:0000313" key="2">
    <source>
        <dbReference type="EMBL" id="CAA9242978.1"/>
    </source>
</evidence>
<accession>A0A6J4I833</accession>
<feature type="compositionally biased region" description="Low complexity" evidence="1">
    <location>
        <begin position="51"/>
        <end position="70"/>
    </location>
</feature>
<dbReference type="EMBL" id="CADCTH010000217">
    <property type="protein sequence ID" value="CAA9242978.1"/>
    <property type="molecule type" value="Genomic_DNA"/>
</dbReference>
<feature type="compositionally biased region" description="Low complexity" evidence="1">
    <location>
        <begin position="224"/>
        <end position="241"/>
    </location>
</feature>
<gene>
    <name evidence="2" type="ORF">AVDCRST_MAG54-1594</name>
</gene>
<feature type="non-terminal residue" evidence="2">
    <location>
        <position position="1"/>
    </location>
</feature>
<feature type="region of interest" description="Disordered" evidence="1">
    <location>
        <begin position="1"/>
        <end position="268"/>
    </location>
</feature>
<dbReference type="AlphaFoldDB" id="A0A6J4I833"/>
<reference evidence="2" key="1">
    <citation type="submission" date="2020-02" db="EMBL/GenBank/DDBJ databases">
        <authorList>
            <person name="Meier V. D."/>
        </authorList>
    </citation>
    <scope>NUCLEOTIDE SEQUENCE</scope>
    <source>
        <strain evidence="2">AVDCRST_MAG54</strain>
    </source>
</reference>
<feature type="compositionally biased region" description="Basic residues" evidence="1">
    <location>
        <begin position="92"/>
        <end position="112"/>
    </location>
</feature>
<proteinExistence type="predicted"/>
<sequence length="384" mass="42661">EVRRRVPRRRHGAVGGRPDRRAVRARPPLRLHGGLRRAHAHDLQARPRGPPARVGAARARTRVPGLRAPDGTGGRRDRDRAGTRRDHDRVRRHDARARRRRVVLRRQGRRGRHPDGLLAAGRIEDRAQPPGQARGVHGHRLRDHRALHGDDRPAGRARGDRELLDLLQPRHDHPGDQGHPRLPRPAPGRLPRPGARVHRDRVPALRVHRGPPRQTAGHRRLRAAGHPAVGAPADAPAARGPLRGREPVQPRRALERQPPGARGHRRGHGAPAVLRVARPRVHLAVRHADARGVRAVRRRADLPGPGGARRRPEGVPVRRGAQGRPRALGVQGLRHRVHPRDPDRHLHGVLGGRLRGLLQLRPLQPRTRPGRRHHDARGPGGAAM</sequence>
<protein>
    <submittedName>
        <fullName evidence="2">[NiFe] hydrogenase metallocenter assembly protein HypD</fullName>
    </submittedName>
</protein>
<feature type="compositionally biased region" description="Basic and acidic residues" evidence="1">
    <location>
        <begin position="144"/>
        <end position="179"/>
    </location>
</feature>
<feature type="non-terminal residue" evidence="2">
    <location>
        <position position="384"/>
    </location>
</feature>
<feature type="compositionally biased region" description="Basic and acidic residues" evidence="1">
    <location>
        <begin position="243"/>
        <end position="255"/>
    </location>
</feature>
<feature type="compositionally biased region" description="Basic residues" evidence="1">
    <location>
        <begin position="206"/>
        <end position="223"/>
    </location>
</feature>
<evidence type="ECO:0000256" key="1">
    <source>
        <dbReference type="SAM" id="MobiDB-lite"/>
    </source>
</evidence>
<feature type="compositionally biased region" description="Basic residues" evidence="1">
    <location>
        <begin position="1"/>
        <end position="12"/>
    </location>
</feature>